<reference evidence="3" key="1">
    <citation type="submission" date="2022-12" db="EMBL/GenBank/DDBJ databases">
        <title>Chromosome-level genome assembly of the bean flower thrips Megalurothrips usitatus.</title>
        <authorList>
            <person name="Ma L."/>
            <person name="Liu Q."/>
            <person name="Li H."/>
            <person name="Cai W."/>
        </authorList>
    </citation>
    <scope>NUCLEOTIDE SEQUENCE</scope>
    <source>
        <strain evidence="3">Cailab_2022a</strain>
    </source>
</reference>
<keyword evidence="2" id="KW-0732">Signal</keyword>
<accession>A0AAV7X2K2</accession>
<protein>
    <submittedName>
        <fullName evidence="3">Uncharacterized protein</fullName>
    </submittedName>
</protein>
<evidence type="ECO:0000313" key="3">
    <source>
        <dbReference type="EMBL" id="KAJ1518852.1"/>
    </source>
</evidence>
<dbReference type="EMBL" id="JAPTSV010000870">
    <property type="protein sequence ID" value="KAJ1518852.1"/>
    <property type="molecule type" value="Genomic_DNA"/>
</dbReference>
<dbReference type="Proteomes" id="UP001075354">
    <property type="component" value="Unassembled WGS sequence"/>
</dbReference>
<name>A0AAV7X2K2_9NEOP</name>
<dbReference type="AlphaFoldDB" id="A0AAV7X2K2"/>
<keyword evidence="4" id="KW-1185">Reference proteome</keyword>
<sequence>MAAKILLLAFAFMMGTAFAWPGEWDSTVRMDIDDVNATLKEGQDAVQAASEQATAAEQAAAAATKCDRYSPLLDLLRSRVARAQATRADAELLLEQASTKLWACVRPSHGDDVDLNCLAYAVQEVQSQALKSAALAKRLARRVVAAAQDVVAQCA</sequence>
<evidence type="ECO:0000313" key="4">
    <source>
        <dbReference type="Proteomes" id="UP001075354"/>
    </source>
</evidence>
<feature type="chain" id="PRO_5043698125" evidence="2">
    <location>
        <begin position="20"/>
        <end position="155"/>
    </location>
</feature>
<keyword evidence="1" id="KW-0175">Coiled coil</keyword>
<evidence type="ECO:0000256" key="1">
    <source>
        <dbReference type="SAM" id="Coils"/>
    </source>
</evidence>
<gene>
    <name evidence="3" type="ORF">ONE63_011536</name>
</gene>
<evidence type="ECO:0000256" key="2">
    <source>
        <dbReference type="SAM" id="SignalP"/>
    </source>
</evidence>
<feature type="signal peptide" evidence="2">
    <location>
        <begin position="1"/>
        <end position="19"/>
    </location>
</feature>
<proteinExistence type="predicted"/>
<comment type="caution">
    <text evidence="3">The sequence shown here is derived from an EMBL/GenBank/DDBJ whole genome shotgun (WGS) entry which is preliminary data.</text>
</comment>
<feature type="coiled-coil region" evidence="1">
    <location>
        <begin position="32"/>
        <end position="100"/>
    </location>
</feature>
<organism evidence="3 4">
    <name type="scientific">Megalurothrips usitatus</name>
    <name type="common">bean blossom thrips</name>
    <dbReference type="NCBI Taxonomy" id="439358"/>
    <lineage>
        <taxon>Eukaryota</taxon>
        <taxon>Metazoa</taxon>
        <taxon>Ecdysozoa</taxon>
        <taxon>Arthropoda</taxon>
        <taxon>Hexapoda</taxon>
        <taxon>Insecta</taxon>
        <taxon>Pterygota</taxon>
        <taxon>Neoptera</taxon>
        <taxon>Paraneoptera</taxon>
        <taxon>Thysanoptera</taxon>
        <taxon>Terebrantia</taxon>
        <taxon>Thripoidea</taxon>
        <taxon>Thripidae</taxon>
        <taxon>Megalurothrips</taxon>
    </lineage>
</organism>